<evidence type="ECO:0000313" key="15">
    <source>
        <dbReference type="EMBL" id="ROR65770.1"/>
    </source>
</evidence>
<dbReference type="Proteomes" id="UP000275456">
    <property type="component" value="Unassembled WGS sequence"/>
</dbReference>
<feature type="domain" description="Four-carbon acid sugar kinase nucleotide binding" evidence="14">
    <location>
        <begin position="251"/>
        <end position="406"/>
    </location>
</feature>
<comment type="caution">
    <text evidence="15">The sequence shown here is derived from an EMBL/GenBank/DDBJ whole genome shotgun (WGS) entry which is preliminary data.</text>
</comment>
<keyword evidence="4" id="KW-0418">Kinase</keyword>
<dbReference type="Pfam" id="PF17042">
    <property type="entry name" value="NBD_C"/>
    <property type="match status" value="1"/>
</dbReference>
<sequence length="419" mass="43196">MQLGVIADDYTGATDLAGMLARLGLRAVQHLGVPTNRAASDADVVVIALKSRSIPATEAVEQSLAAARWLLEQGAPRLFFKYCSTFDSTDRGNIGPVAAALADLLDAESVVFAPSVPENGRTTYRSHLFVHDLLLSESPMRDHPINPMRDSDLRRVLAAQVDEPVAAVHADVVERGAAAVRAALVDASAAGTRFVIADATSDEHLTTLGAALADARLATGAAGLALGIGRSALTERSTAADDFRVPAGPAAVLSGSCSAATRRQVARHRQAHPSFELDVRALAEGDAAIDEAIAFLQTHADERPLVYSSSDPDVVAGIQADLGVDASAALVERAFGRIAAAAVDAGIRQLVIAGGETSGAVVNGLGVRSLAIGPEVDPGVPWTASGGETPVALLLKSGNFGQDDIFTRALDTAPTGATR</sequence>
<dbReference type="InterPro" id="IPR037051">
    <property type="entry name" value="4-carb_acid_sugar_kinase_N_sf"/>
</dbReference>
<dbReference type="Gene3D" id="3.40.980.20">
    <property type="entry name" value="Four-carbon acid sugar kinase, nucleotide binding domain"/>
    <property type="match status" value="1"/>
</dbReference>
<dbReference type="InterPro" id="IPR031475">
    <property type="entry name" value="NBD_C"/>
</dbReference>
<reference evidence="15 16" key="1">
    <citation type="submission" date="2018-11" db="EMBL/GenBank/DDBJ databases">
        <title>Sequencing the genomes of 1000 actinobacteria strains.</title>
        <authorList>
            <person name="Klenk H.-P."/>
        </authorList>
    </citation>
    <scope>NUCLEOTIDE SEQUENCE [LARGE SCALE GENOMIC DNA]</scope>
    <source>
        <strain evidence="15 16">DSM 9580</strain>
    </source>
</reference>
<dbReference type="GO" id="GO:0016301">
    <property type="term" value="F:kinase activity"/>
    <property type="evidence" value="ECO:0007669"/>
    <property type="project" value="UniProtKB-KW"/>
</dbReference>
<dbReference type="NCBIfam" id="NF043035">
    <property type="entry name" value="OxoTetrKin"/>
    <property type="match status" value="1"/>
</dbReference>
<evidence type="ECO:0000259" key="14">
    <source>
        <dbReference type="Pfam" id="PF17042"/>
    </source>
</evidence>
<dbReference type="GO" id="GO:0005524">
    <property type="term" value="F:ATP binding"/>
    <property type="evidence" value="ECO:0007669"/>
    <property type="project" value="UniProtKB-KW"/>
</dbReference>
<evidence type="ECO:0000256" key="8">
    <source>
        <dbReference type="ARBA" id="ARBA00036346"/>
    </source>
</evidence>
<dbReference type="OrthoDB" id="191465at2"/>
<keyword evidence="2" id="KW-0808">Transferase</keyword>
<dbReference type="InterPro" id="IPR050007">
    <property type="entry name" value="OtnK"/>
</dbReference>
<comment type="catalytic activity">
    <reaction evidence="7">
        <text>3-dehydro-L-erythronate + ATP = 3-dehydro-4-O-phospho-L-erythronate + ADP + H(+)</text>
        <dbReference type="Rhea" id="RHEA:52552"/>
        <dbReference type="ChEBI" id="CHEBI:15378"/>
        <dbReference type="ChEBI" id="CHEBI:30616"/>
        <dbReference type="ChEBI" id="CHEBI:136592"/>
        <dbReference type="ChEBI" id="CHEBI:136670"/>
        <dbReference type="ChEBI" id="CHEBI:456216"/>
        <dbReference type="EC" id="2.7.1.217"/>
    </reaction>
</comment>
<dbReference type="EC" id="2.7.1.217" evidence="10"/>
<dbReference type="InterPro" id="IPR010737">
    <property type="entry name" value="4-carb_acid_sugar_kinase_N"/>
</dbReference>
<evidence type="ECO:0000256" key="1">
    <source>
        <dbReference type="ARBA" id="ARBA00005715"/>
    </source>
</evidence>
<keyword evidence="5" id="KW-0067">ATP-binding</keyword>
<feature type="domain" description="Four-carbon acid sugar kinase N-terminal" evidence="13">
    <location>
        <begin position="3"/>
        <end position="226"/>
    </location>
</feature>
<evidence type="ECO:0000259" key="13">
    <source>
        <dbReference type="Pfam" id="PF07005"/>
    </source>
</evidence>
<dbReference type="InterPro" id="IPR042213">
    <property type="entry name" value="NBD_C_sf"/>
</dbReference>
<accession>A0A3N2ARU5</accession>
<evidence type="ECO:0000256" key="2">
    <source>
        <dbReference type="ARBA" id="ARBA00022679"/>
    </source>
</evidence>
<dbReference type="Gene3D" id="3.40.50.10840">
    <property type="entry name" value="Putative sugar-binding, N-terminal domain"/>
    <property type="match status" value="1"/>
</dbReference>
<dbReference type="RefSeq" id="WP_123696825.1">
    <property type="nucleotide sequence ID" value="NZ_RKHJ01000001.1"/>
</dbReference>
<evidence type="ECO:0000256" key="11">
    <source>
        <dbReference type="ARBA" id="ARBA00039461"/>
    </source>
</evidence>
<name>A0A3N2ARU5_9MICO</name>
<evidence type="ECO:0000313" key="16">
    <source>
        <dbReference type="Proteomes" id="UP000275456"/>
    </source>
</evidence>
<comment type="function">
    <text evidence="9">Catalyzes the ATP-dependent phosphorylation of 3-oxo-tetronate to 3-oxo-tetronate 4-phosphate.</text>
</comment>
<keyword evidence="3" id="KW-0547">Nucleotide-binding</keyword>
<gene>
    <name evidence="15" type="ORF">EDD26_1140</name>
</gene>
<evidence type="ECO:0000256" key="9">
    <source>
        <dbReference type="ARBA" id="ARBA00037335"/>
    </source>
</evidence>
<evidence type="ECO:0000256" key="4">
    <source>
        <dbReference type="ARBA" id="ARBA00022777"/>
    </source>
</evidence>
<keyword evidence="16" id="KW-1185">Reference proteome</keyword>
<evidence type="ECO:0000256" key="5">
    <source>
        <dbReference type="ARBA" id="ARBA00022840"/>
    </source>
</evidence>
<proteinExistence type="inferred from homology"/>
<evidence type="ECO:0000256" key="3">
    <source>
        <dbReference type="ARBA" id="ARBA00022741"/>
    </source>
</evidence>
<evidence type="ECO:0000256" key="10">
    <source>
        <dbReference type="ARBA" id="ARBA00039095"/>
    </source>
</evidence>
<evidence type="ECO:0000256" key="12">
    <source>
        <dbReference type="ARBA" id="ARBA00041377"/>
    </source>
</evidence>
<dbReference type="Pfam" id="PF07005">
    <property type="entry name" value="SBD_N"/>
    <property type="match status" value="1"/>
</dbReference>
<protein>
    <recommendedName>
        <fullName evidence="11">3-oxo-tetronate kinase</fullName>
        <ecNumber evidence="10">2.7.1.217</ecNumber>
    </recommendedName>
    <alternativeName>
        <fullName evidence="12">3-dehydrotetronate 4-kinase</fullName>
    </alternativeName>
</protein>
<dbReference type="AlphaFoldDB" id="A0A3N2ARU5"/>
<evidence type="ECO:0000256" key="7">
    <source>
        <dbReference type="ARBA" id="ARBA00035898"/>
    </source>
</evidence>
<evidence type="ECO:0000256" key="6">
    <source>
        <dbReference type="ARBA" id="ARBA00023277"/>
    </source>
</evidence>
<comment type="catalytic activity">
    <reaction evidence="8">
        <text>3-dehydro-D-erythronate + ATP = 3-dehydro-4-O-phospho-D-erythronate + ADP + H(+)</text>
        <dbReference type="Rhea" id="RHEA:52556"/>
        <dbReference type="ChEBI" id="CHEBI:15378"/>
        <dbReference type="ChEBI" id="CHEBI:30616"/>
        <dbReference type="ChEBI" id="CHEBI:57958"/>
        <dbReference type="ChEBI" id="CHEBI:136593"/>
        <dbReference type="ChEBI" id="CHEBI:456216"/>
        <dbReference type="EC" id="2.7.1.217"/>
    </reaction>
</comment>
<comment type="similarity">
    <text evidence="1">Belongs to the four-carbon acid sugar kinase family.</text>
</comment>
<organism evidence="15 16">
    <name type="scientific">Agrococcus jenensis</name>
    <dbReference type="NCBI Taxonomy" id="46353"/>
    <lineage>
        <taxon>Bacteria</taxon>
        <taxon>Bacillati</taxon>
        <taxon>Actinomycetota</taxon>
        <taxon>Actinomycetes</taxon>
        <taxon>Micrococcales</taxon>
        <taxon>Microbacteriaceae</taxon>
        <taxon>Agrococcus</taxon>
    </lineage>
</organism>
<dbReference type="SUPFAM" id="SSF142764">
    <property type="entry name" value="YgbK-like"/>
    <property type="match status" value="1"/>
</dbReference>
<dbReference type="EMBL" id="RKHJ01000001">
    <property type="protein sequence ID" value="ROR65770.1"/>
    <property type="molecule type" value="Genomic_DNA"/>
</dbReference>
<keyword evidence="6" id="KW-0119">Carbohydrate metabolism</keyword>